<protein>
    <recommendedName>
        <fullName evidence="3">Cytosolic protein</fullName>
    </recommendedName>
</protein>
<keyword evidence="1" id="KW-0614">Plasmid</keyword>
<dbReference type="Proteomes" id="UP000078430">
    <property type="component" value="Plasmid megaplasmid"/>
</dbReference>
<reference evidence="1 2" key="1">
    <citation type="journal article" date="2013" name="J. Bacteriol.">
        <title>Large linear plasmids of Borrelia species that cause relapsing fever.</title>
        <authorList>
            <person name="Miller S.C."/>
            <person name="Porcella S.F."/>
            <person name="Raffel S.J."/>
            <person name="Schwan T.G."/>
            <person name="Barbour A.G."/>
        </authorList>
    </citation>
    <scope>NUCLEOTIDE SEQUENCE [LARGE SCALE GENOMIC DNA]</scope>
    <source>
        <strain evidence="1 2">HS1</strain>
    </source>
</reference>
<organism evidence="1 2">
    <name type="scientific">Borrelia hermsii HS1</name>
    <dbReference type="NCBI Taxonomy" id="1867252"/>
    <lineage>
        <taxon>Bacteria</taxon>
        <taxon>Pseudomonadati</taxon>
        <taxon>Spirochaetota</taxon>
        <taxon>Spirochaetia</taxon>
        <taxon>Spirochaetales</taxon>
        <taxon>Borreliaceae</taxon>
        <taxon>Borrelia</taxon>
    </lineage>
</organism>
<evidence type="ECO:0000313" key="1">
    <source>
        <dbReference type="EMBL" id="ANA43733.1"/>
    </source>
</evidence>
<keyword evidence="2" id="KW-1185">Reference proteome</keyword>
<evidence type="ECO:0000313" key="2">
    <source>
        <dbReference type="Proteomes" id="UP000078430"/>
    </source>
</evidence>
<dbReference type="RefSeq" id="WP_020732427.1">
    <property type="nucleotide sequence ID" value="NZ_CP014350.1"/>
</dbReference>
<dbReference type="Pfam" id="PF05561">
    <property type="entry name" value="DUF764"/>
    <property type="match status" value="1"/>
</dbReference>
<reference evidence="1 2" key="2">
    <citation type="journal article" date="2016" name="Genome Announc.">
        <title>Chromosome and Plasmids of the Tick-Borne Relapsing Fever Agent Borrelia hermsii.</title>
        <authorList>
            <person name="Barbour A.G."/>
        </authorList>
    </citation>
    <scope>NUCLEOTIDE SEQUENCE [LARGE SCALE GENOMIC DNA]</scope>
    <source>
        <strain evidence="1 2">HS1</strain>
    </source>
</reference>
<accession>A0ABM6AQZ1</accession>
<dbReference type="InterPro" id="IPR008483">
    <property type="entry name" value="DUF764_BOR_spp"/>
</dbReference>
<proteinExistence type="predicted"/>
<evidence type="ECO:0008006" key="3">
    <source>
        <dbReference type="Google" id="ProtNLM"/>
    </source>
</evidence>
<dbReference type="GeneID" id="71843771"/>
<dbReference type="EMBL" id="CP014350">
    <property type="protein sequence ID" value="ANA43733.1"/>
    <property type="molecule type" value="Genomic_DNA"/>
</dbReference>
<gene>
    <name evidence="1" type="ORF">AXX13_A0445</name>
</gene>
<sequence>MLLNLHESQTFLIKIFLSFKDYLKRHSLKLEIINSYNRLYLSDLKANYSYIVVINFKGFDCLDPRVLRSGSFYSNVNEFGLKFTLCFLGFVRDVGEFRIYVNLHKVYEYFLDFLHENSFKFEFQKPLEGEYDLSLNYYLKSTGDLIDGGFVNVSCNERIGILGLTQSYRADIQVIEIKD</sequence>
<geneLocation type="plasmid" evidence="1 2">
    <name>megaplasmid</name>
</geneLocation>
<name>A0ABM6AQZ1_BORHE</name>